<reference evidence="4" key="2">
    <citation type="submission" date="2020-09" db="EMBL/GenBank/DDBJ databases">
        <authorList>
            <person name="Sun Q."/>
            <person name="Kim S."/>
        </authorList>
    </citation>
    <scope>NUCLEOTIDE SEQUENCE</scope>
    <source>
        <strain evidence="4">KCTC 42097</strain>
    </source>
</reference>
<evidence type="ECO:0000313" key="4">
    <source>
        <dbReference type="EMBL" id="GHC63952.1"/>
    </source>
</evidence>
<evidence type="ECO:0000313" key="5">
    <source>
        <dbReference type="Proteomes" id="UP000641137"/>
    </source>
</evidence>
<dbReference type="InterPro" id="IPR001633">
    <property type="entry name" value="EAL_dom"/>
</dbReference>
<keyword evidence="1" id="KW-1133">Transmembrane helix</keyword>
<feature type="transmembrane region" description="Helical" evidence="1">
    <location>
        <begin position="142"/>
        <end position="162"/>
    </location>
</feature>
<dbReference type="CDD" id="cd01948">
    <property type="entry name" value="EAL"/>
    <property type="match status" value="1"/>
</dbReference>
<keyword evidence="5" id="KW-1185">Reference proteome</keyword>
<feature type="transmembrane region" description="Helical" evidence="1">
    <location>
        <begin position="89"/>
        <end position="110"/>
    </location>
</feature>
<dbReference type="NCBIfam" id="TIGR00254">
    <property type="entry name" value="GGDEF"/>
    <property type="match status" value="1"/>
</dbReference>
<accession>A0A8J3DG98</accession>
<evidence type="ECO:0000256" key="1">
    <source>
        <dbReference type="SAM" id="Phobius"/>
    </source>
</evidence>
<dbReference type="SUPFAM" id="SSF141868">
    <property type="entry name" value="EAL domain-like"/>
    <property type="match status" value="1"/>
</dbReference>
<dbReference type="InterPro" id="IPR029787">
    <property type="entry name" value="Nucleotide_cyclase"/>
</dbReference>
<dbReference type="InterPro" id="IPR035919">
    <property type="entry name" value="EAL_sf"/>
</dbReference>
<dbReference type="Pfam" id="PF00990">
    <property type="entry name" value="GGDEF"/>
    <property type="match status" value="1"/>
</dbReference>
<dbReference type="SMART" id="SM00091">
    <property type="entry name" value="PAS"/>
    <property type="match status" value="1"/>
</dbReference>
<dbReference type="CDD" id="cd01949">
    <property type="entry name" value="GGDEF"/>
    <property type="match status" value="1"/>
</dbReference>
<dbReference type="Proteomes" id="UP000641137">
    <property type="component" value="Unassembled WGS sequence"/>
</dbReference>
<protein>
    <submittedName>
        <fullName evidence="4">Diguanylate cyclase</fullName>
    </submittedName>
</protein>
<dbReference type="Pfam" id="PF00563">
    <property type="entry name" value="EAL"/>
    <property type="match status" value="1"/>
</dbReference>
<comment type="caution">
    <text evidence="4">The sequence shown here is derived from an EMBL/GenBank/DDBJ whole genome shotgun (WGS) entry which is preliminary data.</text>
</comment>
<dbReference type="RefSeq" id="WP_189487732.1">
    <property type="nucleotide sequence ID" value="NZ_BMZO01000002.1"/>
</dbReference>
<dbReference type="AlphaFoldDB" id="A0A8J3DG98"/>
<dbReference type="PANTHER" id="PTHR44757">
    <property type="entry name" value="DIGUANYLATE CYCLASE DGCP"/>
    <property type="match status" value="1"/>
</dbReference>
<evidence type="ECO:0000259" key="3">
    <source>
        <dbReference type="PROSITE" id="PS50887"/>
    </source>
</evidence>
<dbReference type="EMBL" id="BMZO01000002">
    <property type="protein sequence ID" value="GHC63952.1"/>
    <property type="molecule type" value="Genomic_DNA"/>
</dbReference>
<gene>
    <name evidence="4" type="ORF">GCM10010136_05600</name>
</gene>
<dbReference type="InterPro" id="IPR043128">
    <property type="entry name" value="Rev_trsase/Diguanyl_cyclase"/>
</dbReference>
<dbReference type="SMART" id="SM00052">
    <property type="entry name" value="EAL"/>
    <property type="match status" value="1"/>
</dbReference>
<dbReference type="SUPFAM" id="SSF55785">
    <property type="entry name" value="PYP-like sensor domain (PAS domain)"/>
    <property type="match status" value="1"/>
</dbReference>
<dbReference type="InterPro" id="IPR000014">
    <property type="entry name" value="PAS"/>
</dbReference>
<reference evidence="4" key="1">
    <citation type="journal article" date="2014" name="Int. J. Syst. Evol. Microbiol.">
        <title>Complete genome sequence of Corynebacterium casei LMG S-19264T (=DSM 44701T), isolated from a smear-ripened cheese.</title>
        <authorList>
            <consortium name="US DOE Joint Genome Institute (JGI-PGF)"/>
            <person name="Walter F."/>
            <person name="Albersmeier A."/>
            <person name="Kalinowski J."/>
            <person name="Ruckert C."/>
        </authorList>
    </citation>
    <scope>NUCLEOTIDE SEQUENCE</scope>
    <source>
        <strain evidence="4">KCTC 42097</strain>
    </source>
</reference>
<dbReference type="InterPro" id="IPR035965">
    <property type="entry name" value="PAS-like_dom_sf"/>
</dbReference>
<organism evidence="4 5">
    <name type="scientific">Limoniibacter endophyticus</name>
    <dbReference type="NCBI Taxonomy" id="1565040"/>
    <lineage>
        <taxon>Bacteria</taxon>
        <taxon>Pseudomonadati</taxon>
        <taxon>Pseudomonadota</taxon>
        <taxon>Alphaproteobacteria</taxon>
        <taxon>Hyphomicrobiales</taxon>
        <taxon>Bartonellaceae</taxon>
        <taxon>Limoniibacter</taxon>
    </lineage>
</organism>
<name>A0A8J3DG98_9HYPH</name>
<dbReference type="Gene3D" id="3.30.450.20">
    <property type="entry name" value="PAS domain"/>
    <property type="match status" value="1"/>
</dbReference>
<feature type="transmembrane region" description="Helical" evidence="1">
    <location>
        <begin position="116"/>
        <end position="135"/>
    </location>
</feature>
<dbReference type="PANTHER" id="PTHR44757:SF2">
    <property type="entry name" value="BIOFILM ARCHITECTURE MAINTENANCE PROTEIN MBAA"/>
    <property type="match status" value="1"/>
</dbReference>
<evidence type="ECO:0000259" key="2">
    <source>
        <dbReference type="PROSITE" id="PS50883"/>
    </source>
</evidence>
<feature type="domain" description="GGDEF" evidence="3">
    <location>
        <begin position="362"/>
        <end position="495"/>
    </location>
</feature>
<dbReference type="PROSITE" id="PS50887">
    <property type="entry name" value="GGDEF"/>
    <property type="match status" value="1"/>
</dbReference>
<dbReference type="SUPFAM" id="SSF55073">
    <property type="entry name" value="Nucleotide cyclase"/>
    <property type="match status" value="1"/>
</dbReference>
<keyword evidence="1" id="KW-0812">Transmembrane</keyword>
<feature type="transmembrane region" description="Helical" evidence="1">
    <location>
        <begin position="49"/>
        <end position="68"/>
    </location>
</feature>
<proteinExistence type="predicted"/>
<dbReference type="InterPro" id="IPR000160">
    <property type="entry name" value="GGDEF_dom"/>
</dbReference>
<dbReference type="Gene3D" id="3.20.20.450">
    <property type="entry name" value="EAL domain"/>
    <property type="match status" value="1"/>
</dbReference>
<feature type="transmembrane region" description="Helical" evidence="1">
    <location>
        <begin position="21"/>
        <end position="43"/>
    </location>
</feature>
<feature type="domain" description="EAL" evidence="2">
    <location>
        <begin position="504"/>
        <end position="755"/>
    </location>
</feature>
<dbReference type="Gene3D" id="3.30.70.270">
    <property type="match status" value="1"/>
</dbReference>
<keyword evidence="1" id="KW-0472">Membrane</keyword>
<dbReference type="InterPro" id="IPR052155">
    <property type="entry name" value="Biofilm_reg_signaling"/>
</dbReference>
<dbReference type="PROSITE" id="PS50883">
    <property type="entry name" value="EAL"/>
    <property type="match status" value="1"/>
</dbReference>
<sequence length="770" mass="84348">MEAKEKRELPLDIYIPFVESLFRDGASLIIGVFAQAITAAILYHKTGHPIYLVIGALLLVIGGARYISVVRVRRRPPMEDRVEATRREAVYIVGGVLHAFMLGMLCFISVYIVNDAFAEVASIAITLASLSSVAGRNYGSQALVMLQIIAASGPLSLALIISGDIYNIVLGLLSLPFLIAVRRFAAVARGVLLTALLEKRKVGRLAERFNRALNTMSYGLVMIAPDGKVIVANAEAARLLAFANPEAAVGRSLHSLLTRGVAAGSLSLKSSRKLERHLVQSLASGSDERIVVTFSDGRCLEFAARSGNGELAVITFEDVTQRVQAEEKIRTIARIDGLTGLPNRTYFQEIVGTALKAGDPKRLCGLVLFDLDDFKGVNDTLGHPVGDGLIQAVGKRLSAFSGKTIRISRFGGDEFMIYFDEIENRELFVQTVDSIFGQLQGGIDASGHFIHLQASAGAVCLPVDGVDFDSLVVKADLALHRAKTVGKGSWQMFETDMDEAFRNRQIRKAELRTAVETGSLRVVYQPIVSIESMRIAGCEALCRWDHPVHGAISPAEFIPMAEEMGIISDITAFMLDTACRDCVNWPSELNVSVNLSARDLRSFEIVGRVREVLKNTRLAPERLELEVTETAFIADKKLSDEVISRLKELGVKIALDDFGTGYSSLSYIHKLPFDKIKIDRSFISDIHNSRRSLELVRGIITLSRSLGMEVTVEGVETFEQLKILQARSRPDLLQGFLFGAALTATGISAMSQTRWSFADDRRKKSLALNK</sequence>
<dbReference type="SMART" id="SM00267">
    <property type="entry name" value="GGDEF"/>
    <property type="match status" value="1"/>
</dbReference>
<dbReference type="Pfam" id="PF12860">
    <property type="entry name" value="PAS_7"/>
    <property type="match status" value="1"/>
</dbReference>